<evidence type="ECO:0000313" key="2">
    <source>
        <dbReference type="Proteomes" id="UP000197138"/>
    </source>
</evidence>
<comment type="caution">
    <text evidence="1">The sequence shown here is derived from an EMBL/GenBank/DDBJ whole genome shotgun (WGS) entry which is preliminary data.</text>
</comment>
<dbReference type="EMBL" id="MTKT01000420">
    <property type="protein sequence ID" value="OWM91027.1"/>
    <property type="molecule type" value="Genomic_DNA"/>
</dbReference>
<name>A0A218Y133_PUNGR</name>
<dbReference type="AlphaFoldDB" id="A0A218Y133"/>
<reference evidence="2" key="1">
    <citation type="journal article" date="2017" name="Plant J.">
        <title>The pomegranate (Punica granatum L.) genome and the genomics of punicalagin biosynthesis.</title>
        <authorList>
            <person name="Qin G."/>
            <person name="Xu C."/>
            <person name="Ming R."/>
            <person name="Tang H."/>
            <person name="Guyot R."/>
            <person name="Kramer E.M."/>
            <person name="Hu Y."/>
            <person name="Yi X."/>
            <person name="Qi Y."/>
            <person name="Xu X."/>
            <person name="Gao Z."/>
            <person name="Pan H."/>
            <person name="Jian J."/>
            <person name="Tian Y."/>
            <person name="Yue Z."/>
            <person name="Xu Y."/>
        </authorList>
    </citation>
    <scope>NUCLEOTIDE SEQUENCE [LARGE SCALE GENOMIC DNA]</scope>
    <source>
        <strain evidence="2">cv. Dabenzi</strain>
    </source>
</reference>
<proteinExistence type="predicted"/>
<protein>
    <submittedName>
        <fullName evidence="1">Uncharacterized protein</fullName>
    </submittedName>
</protein>
<sequence>MWDTLVSGYELKKEMPKALEALKEAISVSKPGWKPNKFTLGSCLYYLKEKGEAKITEELLLSLRERGIFPEICV</sequence>
<organism evidence="1 2">
    <name type="scientific">Punica granatum</name>
    <name type="common">Pomegranate</name>
    <dbReference type="NCBI Taxonomy" id="22663"/>
    <lineage>
        <taxon>Eukaryota</taxon>
        <taxon>Viridiplantae</taxon>
        <taxon>Streptophyta</taxon>
        <taxon>Embryophyta</taxon>
        <taxon>Tracheophyta</taxon>
        <taxon>Spermatophyta</taxon>
        <taxon>Magnoliopsida</taxon>
        <taxon>eudicotyledons</taxon>
        <taxon>Gunneridae</taxon>
        <taxon>Pentapetalae</taxon>
        <taxon>rosids</taxon>
        <taxon>malvids</taxon>
        <taxon>Myrtales</taxon>
        <taxon>Lythraceae</taxon>
        <taxon>Punica</taxon>
    </lineage>
</organism>
<gene>
    <name evidence="1" type="ORF">CDL15_Pgr023360</name>
</gene>
<dbReference type="Proteomes" id="UP000197138">
    <property type="component" value="Unassembled WGS sequence"/>
</dbReference>
<evidence type="ECO:0000313" key="1">
    <source>
        <dbReference type="EMBL" id="OWM91027.1"/>
    </source>
</evidence>
<accession>A0A218Y133</accession>